<feature type="disulfide bond" evidence="7">
    <location>
        <begin position="15"/>
        <end position="47"/>
    </location>
</feature>
<accession>A0A2K1IU40</accession>
<gene>
    <name evidence="10" type="ORF">PHYPA_024739</name>
</gene>
<keyword evidence="12" id="KW-1185">Reference proteome</keyword>
<dbReference type="Gene3D" id="1.10.420.10">
    <property type="entry name" value="Peroxidase, domain 2"/>
    <property type="match status" value="1"/>
</dbReference>
<dbReference type="GO" id="GO:0006979">
    <property type="term" value="P:response to oxidative stress"/>
    <property type="evidence" value="ECO:0007669"/>
    <property type="project" value="InterPro"/>
</dbReference>
<dbReference type="Pfam" id="PF00141">
    <property type="entry name" value="peroxidase"/>
    <property type="match status" value="1"/>
</dbReference>
<organism evidence="10">
    <name type="scientific">Physcomitrium patens</name>
    <name type="common">Spreading-leaved earth moss</name>
    <name type="synonym">Physcomitrella patens</name>
    <dbReference type="NCBI Taxonomy" id="3218"/>
    <lineage>
        <taxon>Eukaryota</taxon>
        <taxon>Viridiplantae</taxon>
        <taxon>Streptophyta</taxon>
        <taxon>Embryophyta</taxon>
        <taxon>Bryophyta</taxon>
        <taxon>Bryophytina</taxon>
        <taxon>Bryopsida</taxon>
        <taxon>Funariidae</taxon>
        <taxon>Funariales</taxon>
        <taxon>Funariaceae</taxon>
        <taxon>Physcomitrium</taxon>
    </lineage>
</organism>
<evidence type="ECO:0000256" key="8">
    <source>
        <dbReference type="RuleBase" id="RU004241"/>
    </source>
</evidence>
<evidence type="ECO:0000313" key="12">
    <source>
        <dbReference type="Proteomes" id="UP000006727"/>
    </source>
</evidence>
<keyword evidence="5 6" id="KW-0408">Iron</keyword>
<keyword evidence="2" id="KW-0575">Peroxidase</keyword>
<keyword evidence="4 6" id="KW-0479">Metal-binding</keyword>
<evidence type="ECO:0000259" key="9">
    <source>
        <dbReference type="PROSITE" id="PS50873"/>
    </source>
</evidence>
<evidence type="ECO:0000256" key="1">
    <source>
        <dbReference type="ARBA" id="ARBA00000189"/>
    </source>
</evidence>
<dbReference type="GO" id="GO:0020037">
    <property type="term" value="F:heme binding"/>
    <property type="evidence" value="ECO:0007669"/>
    <property type="project" value="InterPro"/>
</dbReference>
<protein>
    <recommendedName>
        <fullName evidence="9">Plant heme peroxidase family profile domain-containing protein</fullName>
    </recommendedName>
</protein>
<comment type="catalytic activity">
    <reaction evidence="1">
        <text>2 a phenolic donor + H2O2 = 2 a phenolic radical donor + 2 H2O</text>
        <dbReference type="Rhea" id="RHEA:56136"/>
        <dbReference type="ChEBI" id="CHEBI:15377"/>
        <dbReference type="ChEBI" id="CHEBI:16240"/>
        <dbReference type="ChEBI" id="CHEBI:139520"/>
        <dbReference type="ChEBI" id="CHEBI:139521"/>
        <dbReference type="EC" id="1.11.1.7"/>
    </reaction>
</comment>
<proteinExistence type="inferred from homology"/>
<feature type="domain" description="Plant heme peroxidase family profile" evidence="9">
    <location>
        <begin position="1"/>
        <end position="129"/>
    </location>
</feature>
<dbReference type="InParanoid" id="A0A2K1IU40"/>
<dbReference type="SUPFAM" id="SSF48113">
    <property type="entry name" value="Heme-dependent peroxidases"/>
    <property type="match status" value="1"/>
</dbReference>
<evidence type="ECO:0000256" key="2">
    <source>
        <dbReference type="ARBA" id="ARBA00022559"/>
    </source>
</evidence>
<reference evidence="11" key="3">
    <citation type="submission" date="2020-12" db="UniProtKB">
        <authorList>
            <consortium name="EnsemblPlants"/>
        </authorList>
    </citation>
    <scope>IDENTIFICATION</scope>
</reference>
<dbReference type="AlphaFoldDB" id="A0A2K1IU40"/>
<keyword evidence="6" id="KW-0106">Calcium</keyword>
<feature type="binding site" evidence="6">
    <location>
        <position position="68"/>
    </location>
    <ligand>
        <name>Ca(2+)</name>
        <dbReference type="ChEBI" id="CHEBI:29108"/>
        <label>2</label>
    </ligand>
</feature>
<keyword evidence="2" id="KW-0560">Oxidoreductase</keyword>
<dbReference type="EMBL" id="ABEU02000020">
    <property type="protein sequence ID" value="PNR32797.1"/>
    <property type="molecule type" value="Genomic_DNA"/>
</dbReference>
<evidence type="ECO:0000313" key="10">
    <source>
        <dbReference type="EMBL" id="PNR32797.1"/>
    </source>
</evidence>
<dbReference type="GO" id="GO:0140825">
    <property type="term" value="F:lactoperoxidase activity"/>
    <property type="evidence" value="ECO:0007669"/>
    <property type="project" value="UniProtKB-EC"/>
</dbReference>
<comment type="cofactor">
    <cofactor evidence="6">
        <name>heme b</name>
        <dbReference type="ChEBI" id="CHEBI:60344"/>
    </cofactor>
    <text evidence="6">Binds 1 heme b (iron(II)-protoporphyrin IX) group per subunit.</text>
</comment>
<comment type="cofactor">
    <cofactor evidence="6">
        <name>Ca(2+)</name>
        <dbReference type="ChEBI" id="CHEBI:29108"/>
    </cofactor>
    <text evidence="6">Binds 2 calcium ions per subunit.</text>
</comment>
<evidence type="ECO:0000256" key="3">
    <source>
        <dbReference type="ARBA" id="ARBA00022617"/>
    </source>
</evidence>
<keyword evidence="3" id="KW-0349">Heme</keyword>
<reference evidence="10 12" key="2">
    <citation type="journal article" date="2018" name="Plant J.">
        <title>The Physcomitrella patens chromosome-scale assembly reveals moss genome structure and evolution.</title>
        <authorList>
            <person name="Lang D."/>
            <person name="Ullrich K.K."/>
            <person name="Murat F."/>
            <person name="Fuchs J."/>
            <person name="Jenkins J."/>
            <person name="Haas F.B."/>
            <person name="Piednoel M."/>
            <person name="Gundlach H."/>
            <person name="Van Bel M."/>
            <person name="Meyberg R."/>
            <person name="Vives C."/>
            <person name="Morata J."/>
            <person name="Symeonidi A."/>
            <person name="Hiss M."/>
            <person name="Muchero W."/>
            <person name="Kamisugi Y."/>
            <person name="Saleh O."/>
            <person name="Blanc G."/>
            <person name="Decker E.L."/>
            <person name="van Gessel N."/>
            <person name="Grimwood J."/>
            <person name="Hayes R.D."/>
            <person name="Graham S.W."/>
            <person name="Gunter L.E."/>
            <person name="McDaniel S.F."/>
            <person name="Hoernstein S.N.W."/>
            <person name="Larsson A."/>
            <person name="Li F.W."/>
            <person name="Perroud P.F."/>
            <person name="Phillips J."/>
            <person name="Ranjan P."/>
            <person name="Rokshar D.S."/>
            <person name="Rothfels C.J."/>
            <person name="Schneider L."/>
            <person name="Shu S."/>
            <person name="Stevenson D.W."/>
            <person name="Thummler F."/>
            <person name="Tillich M."/>
            <person name="Villarreal Aguilar J.C."/>
            <person name="Widiez T."/>
            <person name="Wong G.K."/>
            <person name="Wymore A."/>
            <person name="Zhang Y."/>
            <person name="Zimmer A.D."/>
            <person name="Quatrano R.S."/>
            <person name="Mayer K.F.X."/>
            <person name="Goodstein D."/>
            <person name="Casacuberta J.M."/>
            <person name="Vandepoele K."/>
            <person name="Reski R."/>
            <person name="Cuming A.C."/>
            <person name="Tuskan G.A."/>
            <person name="Maumus F."/>
            <person name="Salse J."/>
            <person name="Schmutz J."/>
            <person name="Rensing S.A."/>
        </authorList>
    </citation>
    <scope>NUCLEOTIDE SEQUENCE [LARGE SCALE GENOMIC DNA]</scope>
    <source>
        <strain evidence="11 12">cv. Gransden 2004</strain>
    </source>
</reference>
<dbReference type="InterPro" id="IPR000823">
    <property type="entry name" value="Peroxidase_pln"/>
</dbReference>
<feature type="binding site" description="axial binding residue" evidence="6">
    <location>
        <position position="8"/>
    </location>
    <ligand>
        <name>heme b</name>
        <dbReference type="ChEBI" id="CHEBI:60344"/>
    </ligand>
    <ligandPart>
        <name>Fe</name>
        <dbReference type="ChEBI" id="CHEBI:18248"/>
    </ligandPart>
</feature>
<dbReference type="PANTHER" id="PTHR31517:SF48">
    <property type="entry name" value="PEROXIDASE 16-RELATED"/>
    <property type="match status" value="1"/>
</dbReference>
<dbReference type="EnsemblPlants" id="Pp3c20_5220V3.1">
    <property type="protein sequence ID" value="Pp3c20_5220V3.1"/>
    <property type="gene ID" value="Pp3c20_5220"/>
</dbReference>
<evidence type="ECO:0000256" key="5">
    <source>
        <dbReference type="ARBA" id="ARBA00023004"/>
    </source>
</evidence>
<keyword evidence="7" id="KW-1015">Disulfide bond</keyword>
<dbReference type="InterPro" id="IPR002016">
    <property type="entry name" value="Haem_peroxidase"/>
</dbReference>
<sequence length="129" mass="14610">MIVLSSTHTINKTACHHIDNRIYYYLSKFGVDLNIIANLVRKMKKKCCSFGLQKCIVNLYTNICIKFDSKYSSNLVAKRGMLVLDQVLLNDVNLLYNLHEGHSFTKAIVKMGIRVLQVTKAKSAKIADS</sequence>
<dbReference type="InterPro" id="IPR010255">
    <property type="entry name" value="Haem_peroxidase_sf"/>
</dbReference>
<dbReference type="Proteomes" id="UP000006727">
    <property type="component" value="Chromosome 20"/>
</dbReference>
<dbReference type="Gramene" id="Pp3c20_5220V3.1">
    <property type="protein sequence ID" value="Pp3c20_5220V3.1"/>
    <property type="gene ID" value="Pp3c20_5220"/>
</dbReference>
<evidence type="ECO:0000256" key="6">
    <source>
        <dbReference type="PIRSR" id="PIRSR600823-3"/>
    </source>
</evidence>
<name>A0A2K1IU40_PHYPA</name>
<dbReference type="GO" id="GO:0046872">
    <property type="term" value="F:metal ion binding"/>
    <property type="evidence" value="ECO:0007669"/>
    <property type="project" value="UniProtKB-KW"/>
</dbReference>
<reference evidence="10 12" key="1">
    <citation type="journal article" date="2008" name="Science">
        <title>The Physcomitrella genome reveals evolutionary insights into the conquest of land by plants.</title>
        <authorList>
            <person name="Rensing S."/>
            <person name="Lang D."/>
            <person name="Zimmer A."/>
            <person name="Terry A."/>
            <person name="Salamov A."/>
            <person name="Shapiro H."/>
            <person name="Nishiyama T."/>
            <person name="Perroud P.-F."/>
            <person name="Lindquist E."/>
            <person name="Kamisugi Y."/>
            <person name="Tanahashi T."/>
            <person name="Sakakibara K."/>
            <person name="Fujita T."/>
            <person name="Oishi K."/>
            <person name="Shin-I T."/>
            <person name="Kuroki Y."/>
            <person name="Toyoda A."/>
            <person name="Suzuki Y."/>
            <person name="Hashimoto A."/>
            <person name="Yamaguchi K."/>
            <person name="Sugano A."/>
            <person name="Kohara Y."/>
            <person name="Fujiyama A."/>
            <person name="Anterola A."/>
            <person name="Aoki S."/>
            <person name="Ashton N."/>
            <person name="Barbazuk W.B."/>
            <person name="Barker E."/>
            <person name="Bennetzen J."/>
            <person name="Bezanilla M."/>
            <person name="Blankenship R."/>
            <person name="Cho S.H."/>
            <person name="Dutcher S."/>
            <person name="Estelle M."/>
            <person name="Fawcett J.A."/>
            <person name="Gundlach H."/>
            <person name="Hanada K."/>
            <person name="Heyl A."/>
            <person name="Hicks K.A."/>
            <person name="Hugh J."/>
            <person name="Lohr M."/>
            <person name="Mayer K."/>
            <person name="Melkozernov A."/>
            <person name="Murata T."/>
            <person name="Nelson D."/>
            <person name="Pils B."/>
            <person name="Prigge M."/>
            <person name="Reiss B."/>
            <person name="Renner T."/>
            <person name="Rombauts S."/>
            <person name="Rushton P."/>
            <person name="Sanderfoot A."/>
            <person name="Schween G."/>
            <person name="Shiu S.-H."/>
            <person name="Stueber K."/>
            <person name="Theodoulou F.L."/>
            <person name="Tu H."/>
            <person name="Van de Peer Y."/>
            <person name="Verrier P.J."/>
            <person name="Waters E."/>
            <person name="Wood A."/>
            <person name="Yang L."/>
            <person name="Cove D."/>
            <person name="Cuming A."/>
            <person name="Hasebe M."/>
            <person name="Lucas S."/>
            <person name="Mishler D.B."/>
            <person name="Reski R."/>
            <person name="Grigoriev I."/>
            <person name="Quatrano R.S."/>
            <person name="Boore J.L."/>
        </authorList>
    </citation>
    <scope>NUCLEOTIDE SEQUENCE [LARGE SCALE GENOMIC DNA]</scope>
    <source>
        <strain evidence="11 12">cv. Gransden 2004</strain>
    </source>
</reference>
<evidence type="ECO:0000256" key="7">
    <source>
        <dbReference type="PIRSR" id="PIRSR600823-5"/>
    </source>
</evidence>
<evidence type="ECO:0000256" key="4">
    <source>
        <dbReference type="ARBA" id="ARBA00022723"/>
    </source>
</evidence>
<comment type="similarity">
    <text evidence="8">Belongs to the peroxidase family.</text>
</comment>
<dbReference type="PROSITE" id="PS50873">
    <property type="entry name" value="PEROXIDASE_4"/>
    <property type="match status" value="1"/>
</dbReference>
<feature type="binding site" evidence="6">
    <location>
        <position position="9"/>
    </location>
    <ligand>
        <name>Ca(2+)</name>
        <dbReference type="ChEBI" id="CHEBI:29108"/>
        <label>2</label>
    </ligand>
</feature>
<evidence type="ECO:0000313" key="11">
    <source>
        <dbReference type="EnsemblPlants" id="Pp3c20_5220V3.1"/>
    </source>
</evidence>
<dbReference type="PANTHER" id="PTHR31517">
    <property type="match status" value="1"/>
</dbReference>